<evidence type="ECO:0000313" key="3">
    <source>
        <dbReference type="Proteomes" id="UP000035037"/>
    </source>
</evidence>
<feature type="compositionally biased region" description="Low complexity" evidence="1">
    <location>
        <begin position="124"/>
        <end position="139"/>
    </location>
</feature>
<feature type="compositionally biased region" description="Pro residues" evidence="1">
    <location>
        <begin position="102"/>
        <end position="112"/>
    </location>
</feature>
<dbReference type="AlphaFoldDB" id="A0A0G8AVP0"/>
<dbReference type="PATRIC" id="fig|1608419.3.peg.110"/>
<feature type="compositionally biased region" description="Pro residues" evidence="1">
    <location>
        <begin position="155"/>
        <end position="164"/>
    </location>
</feature>
<accession>A0A0G8AVP0</accession>
<evidence type="ECO:0000313" key="2">
    <source>
        <dbReference type="EMBL" id="KKZ12492.1"/>
    </source>
</evidence>
<feature type="compositionally biased region" description="Polar residues" evidence="1">
    <location>
        <begin position="14"/>
        <end position="23"/>
    </location>
</feature>
<feature type="region of interest" description="Disordered" evidence="1">
    <location>
        <begin position="1"/>
        <end position="23"/>
    </location>
</feature>
<reference evidence="2 3" key="1">
    <citation type="submission" date="2015-02" db="EMBL/GenBank/DDBJ databases">
        <authorList>
            <person name="Slaby B."/>
            <person name="Hentschel U."/>
        </authorList>
    </citation>
    <scope>NUCLEOTIDE SEQUENCE [LARGE SCALE GENOMIC DNA]</scope>
    <source>
        <strain evidence="2">15L</strain>
    </source>
</reference>
<dbReference type="Proteomes" id="UP000035037">
    <property type="component" value="Unassembled WGS sequence"/>
</dbReference>
<protein>
    <submittedName>
        <fullName evidence="2">Uncharacterized protein</fullName>
    </submittedName>
</protein>
<reference evidence="2 3" key="2">
    <citation type="submission" date="2015-05" db="EMBL/GenBank/DDBJ databases">
        <title>Lifestyle Evolution in Cyanobacterial Symbionts of Sponges.</title>
        <authorList>
            <person name="Burgsdorf I."/>
            <person name="Slaby B.M."/>
            <person name="Handley K.M."/>
            <person name="Haber M."/>
            <person name="Blom J."/>
            <person name="Marshall C.W."/>
            <person name="Gilbert J.A."/>
            <person name="Hentschel U."/>
            <person name="Steindler L."/>
        </authorList>
    </citation>
    <scope>NUCLEOTIDE SEQUENCE [LARGE SCALE GENOMIC DNA]</scope>
    <source>
        <strain evidence="2">15L</strain>
    </source>
</reference>
<sequence length="194" mass="20573">MPTTPPNRTTAANSNRSPGGSSTSWRWGTWLPLGPAVAGVALSLGFHVTLRLWEQTKSYEPLDLSPPFAAKPLPGTSLDNLIRRHGSQLPLLLNPATQPDRFTPPPSLPDPNPVAEGTLQLRDANSATPAAPAVSPATPDNRQDRPSQDRIPLALPRPSPPTPVEPGAAEPLTLPPPAFEAPEVPPPPAVDFEF</sequence>
<proteinExistence type="predicted"/>
<dbReference type="EMBL" id="JYFQ01000108">
    <property type="protein sequence ID" value="KKZ12492.1"/>
    <property type="molecule type" value="Genomic_DNA"/>
</dbReference>
<feature type="region of interest" description="Disordered" evidence="1">
    <location>
        <begin position="92"/>
        <end position="194"/>
    </location>
</feature>
<gene>
    <name evidence="2" type="ORF">TQ37_05490</name>
</gene>
<name>A0A0G8AVP0_9SYNE</name>
<feature type="compositionally biased region" description="Pro residues" evidence="1">
    <location>
        <begin position="173"/>
        <end position="194"/>
    </location>
</feature>
<evidence type="ECO:0000256" key="1">
    <source>
        <dbReference type="SAM" id="MobiDB-lite"/>
    </source>
</evidence>
<organism evidence="2 3">
    <name type="scientific">Candidatus Synechococcus spongiarum 15L</name>
    <dbReference type="NCBI Taxonomy" id="1608419"/>
    <lineage>
        <taxon>Bacteria</taxon>
        <taxon>Bacillati</taxon>
        <taxon>Cyanobacteriota</taxon>
        <taxon>Cyanophyceae</taxon>
        <taxon>Synechococcales</taxon>
        <taxon>Synechococcaceae</taxon>
        <taxon>Synechococcus</taxon>
    </lineage>
</organism>
<feature type="compositionally biased region" description="Low complexity" evidence="1">
    <location>
        <begin position="1"/>
        <end position="13"/>
    </location>
</feature>
<comment type="caution">
    <text evidence="2">The sequence shown here is derived from an EMBL/GenBank/DDBJ whole genome shotgun (WGS) entry which is preliminary data.</text>
</comment>